<keyword evidence="2" id="KW-1185">Reference proteome</keyword>
<comment type="caution">
    <text evidence="1">The sequence shown here is derived from an EMBL/GenBank/DDBJ whole genome shotgun (WGS) entry which is preliminary data.</text>
</comment>
<evidence type="ECO:0000313" key="1">
    <source>
        <dbReference type="EMBL" id="KAF7816559.1"/>
    </source>
</evidence>
<accession>A0A834WGV3</accession>
<organism evidence="1 2">
    <name type="scientific">Senna tora</name>
    <dbReference type="NCBI Taxonomy" id="362788"/>
    <lineage>
        <taxon>Eukaryota</taxon>
        <taxon>Viridiplantae</taxon>
        <taxon>Streptophyta</taxon>
        <taxon>Embryophyta</taxon>
        <taxon>Tracheophyta</taxon>
        <taxon>Spermatophyta</taxon>
        <taxon>Magnoliopsida</taxon>
        <taxon>eudicotyledons</taxon>
        <taxon>Gunneridae</taxon>
        <taxon>Pentapetalae</taxon>
        <taxon>rosids</taxon>
        <taxon>fabids</taxon>
        <taxon>Fabales</taxon>
        <taxon>Fabaceae</taxon>
        <taxon>Caesalpinioideae</taxon>
        <taxon>Cassia clade</taxon>
        <taxon>Senna</taxon>
    </lineage>
</organism>
<evidence type="ECO:0000313" key="2">
    <source>
        <dbReference type="Proteomes" id="UP000634136"/>
    </source>
</evidence>
<protein>
    <submittedName>
        <fullName evidence="1">Uncharacterized protein</fullName>
    </submittedName>
</protein>
<dbReference type="Proteomes" id="UP000634136">
    <property type="component" value="Unassembled WGS sequence"/>
</dbReference>
<dbReference type="EMBL" id="JAAIUW010000009">
    <property type="protein sequence ID" value="KAF7816559.1"/>
    <property type="molecule type" value="Genomic_DNA"/>
</dbReference>
<proteinExistence type="predicted"/>
<gene>
    <name evidence="1" type="ORF">G2W53_030528</name>
</gene>
<name>A0A834WGV3_9FABA</name>
<sequence>MDVGVTLSNTSIDGTLYEMAIWNVTLLIKNPDTKKRPISNLTLHASLRYDQVSFEDVSSTRVRAFLGTLLATQEIRVGAQFLSMKQYDILNNGDQNDALVSRFVMDDEEFGIGIDLKYKFADDNNDRGGAFCHPLRQANKSGDFLAKHGLELDWGSREFVQPPPKFVDFTVSIHLDLGG</sequence>
<reference evidence="1" key="1">
    <citation type="submission" date="2020-09" db="EMBL/GenBank/DDBJ databases">
        <title>Genome-Enabled Discovery of Anthraquinone Biosynthesis in Senna tora.</title>
        <authorList>
            <person name="Kang S.-H."/>
            <person name="Pandey R.P."/>
            <person name="Lee C.-M."/>
            <person name="Sim J.-S."/>
            <person name="Jeong J.-T."/>
            <person name="Choi B.-S."/>
            <person name="Jung M."/>
            <person name="Ginzburg D."/>
            <person name="Zhao K."/>
            <person name="Won S.Y."/>
            <person name="Oh T.-J."/>
            <person name="Yu Y."/>
            <person name="Kim N.-H."/>
            <person name="Lee O.R."/>
            <person name="Lee T.-H."/>
            <person name="Bashyal P."/>
            <person name="Kim T.-S."/>
            <person name="Lee W.-H."/>
            <person name="Kawkins C."/>
            <person name="Kim C.-K."/>
            <person name="Kim J.S."/>
            <person name="Ahn B.O."/>
            <person name="Rhee S.Y."/>
            <person name="Sohng J.K."/>
        </authorList>
    </citation>
    <scope>NUCLEOTIDE SEQUENCE</scope>
    <source>
        <tissue evidence="1">Leaf</tissue>
    </source>
</reference>
<dbReference type="AlphaFoldDB" id="A0A834WGV3"/>